<organism evidence="1 2">
    <name type="scientific">Cetraspora pellucida</name>
    <dbReference type="NCBI Taxonomy" id="1433469"/>
    <lineage>
        <taxon>Eukaryota</taxon>
        <taxon>Fungi</taxon>
        <taxon>Fungi incertae sedis</taxon>
        <taxon>Mucoromycota</taxon>
        <taxon>Glomeromycotina</taxon>
        <taxon>Glomeromycetes</taxon>
        <taxon>Diversisporales</taxon>
        <taxon>Gigasporaceae</taxon>
        <taxon>Cetraspora</taxon>
    </lineage>
</organism>
<comment type="caution">
    <text evidence="1">The sequence shown here is derived from an EMBL/GenBank/DDBJ whole genome shotgun (WGS) entry which is preliminary data.</text>
</comment>
<reference evidence="1" key="1">
    <citation type="submission" date="2021-06" db="EMBL/GenBank/DDBJ databases">
        <authorList>
            <person name="Kallberg Y."/>
            <person name="Tangrot J."/>
            <person name="Rosling A."/>
        </authorList>
    </citation>
    <scope>NUCLEOTIDE SEQUENCE</scope>
    <source>
        <strain evidence="1">28 12/20/2015</strain>
    </source>
</reference>
<sequence length="267" mass="29054">MRSIIKLSVLMVFLIFVTLNIQSATAIDGLHKRQINSSQAQARPSPTPSPPTPNPTNSNTTVSNSTTITNSTTPTNSTSSNATSTSPSSSAFSSLPPPGAEPVYITITSPTPQDKLQRIGRKITFSWVYSTNFAVAPKYLNISAVPENWVNSPTNQNYTVATLLDPSITTCVWDTSLITNPELTESKYTLFIYDERGWQPQNTGGAGRLQAFSTYSFSMYKPAPYSNLSDFHCAECSAASTSLPPFILVTMTPIIILIASHFYFSID</sequence>
<evidence type="ECO:0000313" key="2">
    <source>
        <dbReference type="Proteomes" id="UP000789366"/>
    </source>
</evidence>
<proteinExistence type="predicted"/>
<name>A0ACA9KEM0_9GLOM</name>
<gene>
    <name evidence="1" type="ORF">SPELUC_LOCUS1568</name>
</gene>
<protein>
    <submittedName>
        <fullName evidence="1">3698_t:CDS:1</fullName>
    </submittedName>
</protein>
<dbReference type="EMBL" id="CAJVPW010000863">
    <property type="protein sequence ID" value="CAG8468159.1"/>
    <property type="molecule type" value="Genomic_DNA"/>
</dbReference>
<keyword evidence="2" id="KW-1185">Reference proteome</keyword>
<dbReference type="Proteomes" id="UP000789366">
    <property type="component" value="Unassembled WGS sequence"/>
</dbReference>
<evidence type="ECO:0000313" key="1">
    <source>
        <dbReference type="EMBL" id="CAG8468159.1"/>
    </source>
</evidence>
<accession>A0ACA9KEM0</accession>